<proteinExistence type="predicted"/>
<organism evidence="2 3">
    <name type="scientific">Homoserinibacter gongjuensis</name>
    <dbReference type="NCBI Taxonomy" id="1162968"/>
    <lineage>
        <taxon>Bacteria</taxon>
        <taxon>Bacillati</taxon>
        <taxon>Actinomycetota</taxon>
        <taxon>Actinomycetes</taxon>
        <taxon>Micrococcales</taxon>
        <taxon>Microbacteriaceae</taxon>
        <taxon>Homoserinibacter</taxon>
    </lineage>
</organism>
<gene>
    <name evidence="2" type="ORF">GCM10025869_33180</name>
</gene>
<protein>
    <submittedName>
        <fullName evidence="2">Uncharacterized protein</fullName>
    </submittedName>
</protein>
<dbReference type="Proteomes" id="UP001157069">
    <property type="component" value="Unassembled WGS sequence"/>
</dbReference>
<name>A0ABQ6JXP2_9MICO</name>
<evidence type="ECO:0000313" key="3">
    <source>
        <dbReference type="Proteomes" id="UP001157069"/>
    </source>
</evidence>
<feature type="compositionally biased region" description="Basic and acidic residues" evidence="1">
    <location>
        <begin position="48"/>
        <end position="91"/>
    </location>
</feature>
<accession>A0ABQ6JXP2</accession>
<sequence length="138" mass="15726">MRHEQPAQHLLAGECGRRGREQQRLERRDQADREEDDGAHAARRSRQRERGGLKRPAHDPVASVEHHERVAHDAAHDARGDHDHAVEDREPPQLLDAQQPRHEHLQHEADAGLRPLGQERTESARDHPAVVLSFISLP</sequence>
<feature type="compositionally biased region" description="Basic and acidic residues" evidence="1">
    <location>
        <begin position="15"/>
        <end position="31"/>
    </location>
</feature>
<comment type="caution">
    <text evidence="2">The sequence shown here is derived from an EMBL/GenBank/DDBJ whole genome shotgun (WGS) entry which is preliminary data.</text>
</comment>
<reference evidence="3" key="1">
    <citation type="journal article" date="2019" name="Int. J. Syst. Evol. Microbiol.">
        <title>The Global Catalogue of Microorganisms (GCM) 10K type strain sequencing project: providing services to taxonomists for standard genome sequencing and annotation.</title>
        <authorList>
            <consortium name="The Broad Institute Genomics Platform"/>
            <consortium name="The Broad Institute Genome Sequencing Center for Infectious Disease"/>
            <person name="Wu L."/>
            <person name="Ma J."/>
        </authorList>
    </citation>
    <scope>NUCLEOTIDE SEQUENCE [LARGE SCALE GENOMIC DNA]</scope>
    <source>
        <strain evidence="3">NBRC 108755</strain>
    </source>
</reference>
<dbReference type="EMBL" id="BSVA01000001">
    <property type="protein sequence ID" value="GMA92789.1"/>
    <property type="molecule type" value="Genomic_DNA"/>
</dbReference>
<keyword evidence="3" id="KW-1185">Reference proteome</keyword>
<evidence type="ECO:0000313" key="2">
    <source>
        <dbReference type="EMBL" id="GMA92789.1"/>
    </source>
</evidence>
<evidence type="ECO:0000256" key="1">
    <source>
        <dbReference type="SAM" id="MobiDB-lite"/>
    </source>
</evidence>
<feature type="compositionally biased region" description="Basic and acidic residues" evidence="1">
    <location>
        <begin position="99"/>
        <end position="128"/>
    </location>
</feature>
<feature type="region of interest" description="Disordered" evidence="1">
    <location>
        <begin position="1"/>
        <end position="138"/>
    </location>
</feature>